<evidence type="ECO:0000313" key="3">
    <source>
        <dbReference type="Proteomes" id="UP000608420"/>
    </source>
</evidence>
<organism evidence="2 3">
    <name type="scientific">Paenibacillus aceti</name>
    <dbReference type="NCBI Taxonomy" id="1820010"/>
    <lineage>
        <taxon>Bacteria</taxon>
        <taxon>Bacillati</taxon>
        <taxon>Bacillota</taxon>
        <taxon>Bacilli</taxon>
        <taxon>Bacillales</taxon>
        <taxon>Paenibacillaceae</taxon>
        <taxon>Paenibacillus</taxon>
    </lineage>
</organism>
<reference evidence="3" key="1">
    <citation type="journal article" date="2019" name="Int. J. Syst. Evol. Microbiol.">
        <title>The Global Catalogue of Microorganisms (GCM) 10K type strain sequencing project: providing services to taxonomists for standard genome sequencing and annotation.</title>
        <authorList>
            <consortium name="The Broad Institute Genomics Platform"/>
            <consortium name="The Broad Institute Genome Sequencing Center for Infectious Disease"/>
            <person name="Wu L."/>
            <person name="Ma J."/>
        </authorList>
    </citation>
    <scope>NUCLEOTIDE SEQUENCE [LARGE SCALE GENOMIC DNA]</scope>
    <source>
        <strain evidence="3">CGMCC 1.15420</strain>
    </source>
</reference>
<dbReference type="RefSeq" id="WP_162944397.1">
    <property type="nucleotide sequence ID" value="NZ_BMIW01000069.1"/>
</dbReference>
<dbReference type="SUPFAM" id="SSF56059">
    <property type="entry name" value="Glutathione synthetase ATP-binding domain-like"/>
    <property type="match status" value="1"/>
</dbReference>
<dbReference type="InterPro" id="IPR025841">
    <property type="entry name" value="CP_ATPgrasp_2"/>
</dbReference>
<dbReference type="EMBL" id="BMIW01000069">
    <property type="protein sequence ID" value="GGG20270.1"/>
    <property type="molecule type" value="Genomic_DNA"/>
</dbReference>
<comment type="caution">
    <text evidence="2">The sequence shown here is derived from an EMBL/GenBank/DDBJ whole genome shotgun (WGS) entry which is preliminary data.</text>
</comment>
<dbReference type="Proteomes" id="UP000608420">
    <property type="component" value="Unassembled WGS sequence"/>
</dbReference>
<protein>
    <recommendedName>
        <fullName evidence="1">Circularly permuted ATP-grasp type 2 domain-containing protein</fullName>
    </recommendedName>
</protein>
<dbReference type="Gene3D" id="3.30.1490.270">
    <property type="match status" value="1"/>
</dbReference>
<evidence type="ECO:0000313" key="2">
    <source>
        <dbReference type="EMBL" id="GGG20270.1"/>
    </source>
</evidence>
<gene>
    <name evidence="2" type="ORF">GCM10010913_48090</name>
</gene>
<feature type="domain" description="Circularly permuted ATP-grasp type 2" evidence="1">
    <location>
        <begin position="79"/>
        <end position="443"/>
    </location>
</feature>
<dbReference type="InterPro" id="IPR016450">
    <property type="entry name" value="UCP005522"/>
</dbReference>
<dbReference type="PANTHER" id="PTHR34595">
    <property type="entry name" value="BLR5612 PROTEIN"/>
    <property type="match status" value="1"/>
</dbReference>
<proteinExistence type="predicted"/>
<keyword evidence="3" id="KW-1185">Reference proteome</keyword>
<dbReference type="InterPro" id="IPR051680">
    <property type="entry name" value="ATP-dep_Glu-Cys_Ligase-2"/>
</dbReference>
<sequence>MSTYETLTSALSENEIFKVQYKQVLKNINDLGISKFCKLIDLADQELKNNSVQFLLGYGSNFYFPEPTDERYIPVDWIPKILTSDQFSLLEKGIEQRAKTFNLFLNDYYNGRSSIVPDEIINTSKFLCEENKSLKFKYQVYTHLYGIDMVTCDTGETYVLEDNLGLPAGIGYPQILRSISKKVIPELFDGYRISDINMYSLDLYRALASLSDVDNPVIVYVQRGPGAVDHFESRLLAQHTNIILADPEDLHYENNSEIYLKLSNGKLMKIDVIYLRLTERFKDVFDLMSRALVTGKTAIVTFRGNMLPADKAIFAYIPKLIKYYLNEEAILKQPETYWLGEEEHLKWALENIDKYVIKSRSGVGGKQVLIGPEASKEKIEEWKEIIISNPKEYIAQEVINFNQFVKWDKEKDVLSPVFSDLRMFGTIDRDNSVKVMKGGSCRCSSPSSRIVNMSSGGKVKDIWVQEP</sequence>
<evidence type="ECO:0000259" key="1">
    <source>
        <dbReference type="Pfam" id="PF14403"/>
    </source>
</evidence>
<dbReference type="Gene3D" id="3.40.50.11290">
    <property type="match status" value="1"/>
</dbReference>
<dbReference type="Pfam" id="PF14403">
    <property type="entry name" value="CP_ATPgrasp_2"/>
    <property type="match status" value="1"/>
</dbReference>
<dbReference type="PIRSF" id="PIRSF005522">
    <property type="entry name" value="UCP005522"/>
    <property type="match status" value="1"/>
</dbReference>
<accession>A0ABQ1W8F8</accession>
<name>A0ABQ1W8F8_9BACL</name>
<dbReference type="PANTHER" id="PTHR34595:SF7">
    <property type="entry name" value="SLL1039 PROTEIN"/>
    <property type="match status" value="1"/>
</dbReference>